<feature type="compositionally biased region" description="Basic and acidic residues" evidence="15">
    <location>
        <begin position="598"/>
        <end position="617"/>
    </location>
</feature>
<feature type="region of interest" description="Disordered" evidence="15">
    <location>
        <begin position="195"/>
        <end position="235"/>
    </location>
</feature>
<evidence type="ECO:0000256" key="14">
    <source>
        <dbReference type="PROSITE-ProRule" id="PRU00176"/>
    </source>
</evidence>
<dbReference type="FunFam" id="2.170.270.10:FF:000010">
    <property type="entry name" value="Histone-lysine N-methyltransferase"/>
    <property type="match status" value="1"/>
</dbReference>
<evidence type="ECO:0000313" key="19">
    <source>
        <dbReference type="EMBL" id="KAL0267026.1"/>
    </source>
</evidence>
<evidence type="ECO:0000256" key="12">
    <source>
        <dbReference type="ARBA" id="ARBA00047583"/>
    </source>
</evidence>
<dbReference type="PROSITE" id="PS50868">
    <property type="entry name" value="POST_SET"/>
    <property type="match status" value="1"/>
</dbReference>
<keyword evidence="6" id="KW-0156">Chromatin regulator</keyword>
<name>A0AAW2HBV3_9NEOP</name>
<comment type="subcellular location">
    <subcellularLocation>
        <location evidence="1">Nucleus</location>
    </subcellularLocation>
</comment>
<dbReference type="SUPFAM" id="SSF82199">
    <property type="entry name" value="SET domain"/>
    <property type="match status" value="1"/>
</dbReference>
<proteinExistence type="predicted"/>
<dbReference type="InterPro" id="IPR001214">
    <property type="entry name" value="SET_dom"/>
</dbReference>
<dbReference type="GO" id="GO:0140999">
    <property type="term" value="F:histone H3K4 trimethyltransferase activity"/>
    <property type="evidence" value="ECO:0007669"/>
    <property type="project" value="UniProtKB-EC"/>
</dbReference>
<dbReference type="SUPFAM" id="SSF54928">
    <property type="entry name" value="RNA-binding domain, RBD"/>
    <property type="match status" value="1"/>
</dbReference>
<evidence type="ECO:0000259" key="16">
    <source>
        <dbReference type="PROSITE" id="PS50102"/>
    </source>
</evidence>
<feature type="compositionally biased region" description="Basic and acidic residues" evidence="15">
    <location>
        <begin position="571"/>
        <end position="582"/>
    </location>
</feature>
<keyword evidence="3" id="KW-0489">Methyltransferase</keyword>
<feature type="compositionally biased region" description="Low complexity" evidence="15">
    <location>
        <begin position="521"/>
        <end position="539"/>
    </location>
</feature>
<comment type="catalytic activity">
    <reaction evidence="12">
        <text>N(6)-methyl-L-lysyl(4)-[histone H3] + S-adenosyl-L-methionine = N(6),N(6)-dimethyl-L-lysyl(4)-[histone H3] + S-adenosyl-L-homocysteine + H(+)</text>
        <dbReference type="Rhea" id="RHEA:60268"/>
        <dbReference type="Rhea" id="RHEA-COMP:15540"/>
        <dbReference type="Rhea" id="RHEA-COMP:15543"/>
        <dbReference type="ChEBI" id="CHEBI:15378"/>
        <dbReference type="ChEBI" id="CHEBI:57856"/>
        <dbReference type="ChEBI" id="CHEBI:59789"/>
        <dbReference type="ChEBI" id="CHEBI:61929"/>
        <dbReference type="ChEBI" id="CHEBI:61976"/>
    </reaction>
</comment>
<feature type="compositionally biased region" description="Basic and acidic residues" evidence="15">
    <location>
        <begin position="732"/>
        <end position="774"/>
    </location>
</feature>
<feature type="compositionally biased region" description="Basic and acidic residues" evidence="15">
    <location>
        <begin position="261"/>
        <end position="282"/>
    </location>
</feature>
<evidence type="ECO:0000256" key="2">
    <source>
        <dbReference type="ARBA" id="ARBA00012182"/>
    </source>
</evidence>
<dbReference type="InterPro" id="IPR000504">
    <property type="entry name" value="RRM_dom"/>
</dbReference>
<dbReference type="PANTHER" id="PTHR45814:SF2">
    <property type="entry name" value="HISTONE-LYSINE N-METHYLTRANSFERASE SETD1"/>
    <property type="match status" value="1"/>
</dbReference>
<dbReference type="EC" id="2.1.1.354" evidence="2"/>
<accession>A0AAW2HBV3</accession>
<dbReference type="AlphaFoldDB" id="A0AAW2HBV3"/>
<keyword evidence="9" id="KW-0804">Transcription</keyword>
<sequence>MEYRGHHHHHGSHGHSSHSLKGKNYKMLVDPFIVKGATKLCRYDGIVPGDSVYPPVTPKDPRSTLTRIWARMETLDLPVPRFKIDSNYVGDPPSLEVTIFNLNDNIDKQFLTDMVNKFGDHEELTIFYHPVTNKHLGLARVVFMEVPCAKQCVANLNNKSVMGKQLQALLDPFGEECRKRYADLTTEKKVVSVPVENEKSNSSYVDKHDSKAVDDPADKSVHENKNHAKLKDSDYYSPRYDDEKWDCRDGKKRSKRCKRDKYRDREREKREDSYGRSSHRNEFTTSSTPTPNSSVASSDLGYGYHPIGSNLHNVHHFPPPNGPYQSPFMRHHEDSTKDHENPHTLIIRAVFNKITNDVKAILKRDFNKRMIEMTAFKKFEAWWDEEEQNYKTQTNPVNETEKDVKEKQEIKEEKKKVTTESLLNSILDSNFDSMNFNSTGSGFGLGFRAALPKMPSFRRKMKMSSPARMDEEDSHHSEMKNKENDSDQEEMVKLSDSESQSHDIGASEMRKRRSKLRESSSESSDSSDSSNSSTETSSSESEDSSDDERMDIDLEEYRDEFLNAVDLEQLENMRAKTPEERLTPIPMESFSDDEGSEDLSRPPKTPDIHLSDAEESPRTPSPRLMSKKTSAMEALAALGLDEFVGEIKIKERKDVKREEKSHSPPLPAVTSEVKNKEKAKQKEDNRKTPVKESYRNKVNKFSEPSKDGTRQKEGELLEKRKSEKMEIINGDHFSEKESVGEEVVEKDINKLPRDELSVKTDKVDIDLDDERSRSSPESQIQIEHSYSLPRDRDPSSSNSPVNENEIRKKQEVFTRDHDYTSKAKSPLTPKLDDNKYGKSTAKEIKKSSGKLISHLLDTYLKPEKIAPTRYKERDLIGEMTVLYEFLTKGIDAEDISYLKRSYDSMLADESQAYWLNDTHWVDHPVTDLSSGVPSKKARVHSTGSARTQGYYKIDPNEKLRHKQHYNKTVSQQNSNTAKGIRSVADLVKGVSSASREARSNQRRLLTAFGTATDSDLLKFNQLKFRKKQLKFSKSDIHDWGLFAMEPIAADEMVIEYVGQMVRPFLADFREKEYEKKGIGSSYLFRIDLETIIDATKCGNFARFINHSCNPNCYAKIITIEGQKKIVIYSKKDIKVDEEITYDYKFPIEEEKIPCLCGAAQCKGYLN</sequence>
<feature type="compositionally biased region" description="Basic and acidic residues" evidence="15">
    <location>
        <begin position="830"/>
        <end position="839"/>
    </location>
</feature>
<feature type="domain" description="SET" evidence="17">
    <location>
        <begin position="1027"/>
        <end position="1144"/>
    </location>
</feature>
<dbReference type="PANTHER" id="PTHR45814">
    <property type="entry name" value="HISTONE-LYSINE N-METHYLTRANSFERASE SETD1"/>
    <property type="match status" value="1"/>
</dbReference>
<evidence type="ECO:0000256" key="11">
    <source>
        <dbReference type="ARBA" id="ARBA00047571"/>
    </source>
</evidence>
<evidence type="ECO:0000259" key="18">
    <source>
        <dbReference type="PROSITE" id="PS50868"/>
    </source>
</evidence>
<feature type="region of interest" description="Disordered" evidence="15">
    <location>
        <begin position="1"/>
        <end position="20"/>
    </location>
</feature>
<comment type="catalytic activity">
    <reaction evidence="11">
        <text>L-lysyl(4)-[histone H3] + 3 S-adenosyl-L-methionine = N(6),N(6),N(6)-trimethyl-L-lysyl(4)-[histone H3] + 3 S-adenosyl-L-homocysteine + 3 H(+)</text>
        <dbReference type="Rhea" id="RHEA:60260"/>
        <dbReference type="Rhea" id="RHEA-COMP:15537"/>
        <dbReference type="Rhea" id="RHEA-COMP:15547"/>
        <dbReference type="ChEBI" id="CHEBI:15378"/>
        <dbReference type="ChEBI" id="CHEBI:29969"/>
        <dbReference type="ChEBI" id="CHEBI:57856"/>
        <dbReference type="ChEBI" id="CHEBI:59789"/>
        <dbReference type="ChEBI" id="CHEBI:61961"/>
        <dbReference type="EC" id="2.1.1.354"/>
    </reaction>
</comment>
<feature type="compositionally biased region" description="Basic and acidic residues" evidence="15">
    <location>
        <begin position="399"/>
        <end position="418"/>
    </location>
</feature>
<feature type="compositionally biased region" description="Basic and acidic residues" evidence="15">
    <location>
        <begin position="205"/>
        <end position="235"/>
    </location>
</feature>
<dbReference type="PROSITE" id="PS50280">
    <property type="entry name" value="SET"/>
    <property type="match status" value="1"/>
</dbReference>
<evidence type="ECO:0000256" key="1">
    <source>
        <dbReference type="ARBA" id="ARBA00004123"/>
    </source>
</evidence>
<dbReference type="Pfam" id="PF00076">
    <property type="entry name" value="RRM_1"/>
    <property type="match status" value="1"/>
</dbReference>
<dbReference type="EMBL" id="JARGDH010000005">
    <property type="protein sequence ID" value="KAL0267026.1"/>
    <property type="molecule type" value="Genomic_DNA"/>
</dbReference>
<dbReference type="SMART" id="SM01291">
    <property type="entry name" value="N-SET"/>
    <property type="match status" value="1"/>
</dbReference>
<feature type="domain" description="Post-SET" evidence="18">
    <location>
        <begin position="1150"/>
        <end position="1166"/>
    </location>
</feature>
<dbReference type="InterPro" id="IPR012677">
    <property type="entry name" value="Nucleotide-bd_a/b_plait_sf"/>
</dbReference>
<dbReference type="InterPro" id="IPR046341">
    <property type="entry name" value="SET_dom_sf"/>
</dbReference>
<feature type="compositionally biased region" description="Acidic residues" evidence="15">
    <location>
        <begin position="540"/>
        <end position="558"/>
    </location>
</feature>
<feature type="compositionally biased region" description="Basic and acidic residues" evidence="15">
    <location>
        <begin position="473"/>
        <end position="501"/>
    </location>
</feature>
<protein>
    <recommendedName>
        <fullName evidence="2">[histone H3]-lysine(4) N-trimethyltransferase</fullName>
        <ecNumber evidence="2">2.1.1.354</ecNumber>
    </recommendedName>
</protein>
<keyword evidence="4" id="KW-0808">Transferase</keyword>
<dbReference type="PROSITE" id="PS50102">
    <property type="entry name" value="RRM"/>
    <property type="match status" value="1"/>
</dbReference>
<feature type="compositionally biased region" description="Basic and acidic residues" evidence="15">
    <location>
        <begin position="703"/>
        <end position="726"/>
    </location>
</feature>
<dbReference type="Pfam" id="PF11764">
    <property type="entry name" value="N-SET"/>
    <property type="match status" value="1"/>
</dbReference>
<evidence type="ECO:0000256" key="5">
    <source>
        <dbReference type="ARBA" id="ARBA00022691"/>
    </source>
</evidence>
<organism evidence="19">
    <name type="scientific">Menopon gallinae</name>
    <name type="common">poultry shaft louse</name>
    <dbReference type="NCBI Taxonomy" id="328185"/>
    <lineage>
        <taxon>Eukaryota</taxon>
        <taxon>Metazoa</taxon>
        <taxon>Ecdysozoa</taxon>
        <taxon>Arthropoda</taxon>
        <taxon>Hexapoda</taxon>
        <taxon>Insecta</taxon>
        <taxon>Pterygota</taxon>
        <taxon>Neoptera</taxon>
        <taxon>Paraneoptera</taxon>
        <taxon>Psocodea</taxon>
        <taxon>Troctomorpha</taxon>
        <taxon>Phthiraptera</taxon>
        <taxon>Amblycera</taxon>
        <taxon>Menoponidae</taxon>
        <taxon>Menopon</taxon>
    </lineage>
</organism>
<feature type="compositionally biased region" description="Polar residues" evidence="15">
    <location>
        <begin position="775"/>
        <end position="784"/>
    </location>
</feature>
<evidence type="ECO:0000256" key="9">
    <source>
        <dbReference type="ARBA" id="ARBA00023163"/>
    </source>
</evidence>
<evidence type="ECO:0000256" key="8">
    <source>
        <dbReference type="ARBA" id="ARBA00023015"/>
    </source>
</evidence>
<dbReference type="GO" id="GO:0032259">
    <property type="term" value="P:methylation"/>
    <property type="evidence" value="ECO:0007669"/>
    <property type="project" value="UniProtKB-KW"/>
</dbReference>
<feature type="region of interest" description="Disordered" evidence="15">
    <location>
        <begin position="392"/>
        <end position="419"/>
    </location>
</feature>
<feature type="region of interest" description="Disordered" evidence="15">
    <location>
        <begin position="256"/>
        <end position="301"/>
    </location>
</feature>
<feature type="region of interest" description="Disordered" evidence="15">
    <location>
        <begin position="652"/>
        <end position="839"/>
    </location>
</feature>
<feature type="compositionally biased region" description="Basic and acidic residues" evidence="15">
    <location>
        <begin position="804"/>
        <end position="821"/>
    </location>
</feature>
<dbReference type="GO" id="GO:0003723">
    <property type="term" value="F:RNA binding"/>
    <property type="evidence" value="ECO:0007669"/>
    <property type="project" value="UniProtKB-UniRule"/>
</dbReference>
<feature type="compositionally biased region" description="Low complexity" evidence="15">
    <location>
        <begin position="284"/>
        <end position="298"/>
    </location>
</feature>
<evidence type="ECO:0000259" key="17">
    <source>
        <dbReference type="PROSITE" id="PS50280"/>
    </source>
</evidence>
<dbReference type="GO" id="GO:0048188">
    <property type="term" value="C:Set1C/COMPASS complex"/>
    <property type="evidence" value="ECO:0007669"/>
    <property type="project" value="InterPro"/>
</dbReference>
<reference evidence="19" key="1">
    <citation type="journal article" date="2024" name="Gigascience">
        <title>Chromosome-level genome of the poultry shaft louse Menopon gallinae provides insight into the host-switching and adaptive evolution of parasitic lice.</title>
        <authorList>
            <person name="Xu Y."/>
            <person name="Ma L."/>
            <person name="Liu S."/>
            <person name="Liang Y."/>
            <person name="Liu Q."/>
            <person name="He Z."/>
            <person name="Tian L."/>
            <person name="Duan Y."/>
            <person name="Cai W."/>
            <person name="Li H."/>
            <person name="Song F."/>
        </authorList>
    </citation>
    <scope>NUCLEOTIDE SEQUENCE</scope>
    <source>
        <strain evidence="19">Cailab_2023a</strain>
    </source>
</reference>
<dbReference type="InterPro" id="IPR037841">
    <property type="entry name" value="SET_SETD1A/B"/>
</dbReference>
<feature type="domain" description="RRM" evidence="16">
    <location>
        <begin position="95"/>
        <end position="167"/>
    </location>
</feature>
<dbReference type="SMART" id="SM00360">
    <property type="entry name" value="RRM"/>
    <property type="match status" value="1"/>
</dbReference>
<evidence type="ECO:0000256" key="13">
    <source>
        <dbReference type="ARBA" id="ARBA00049129"/>
    </source>
</evidence>
<dbReference type="InterPro" id="IPR035979">
    <property type="entry name" value="RBD_domain_sf"/>
</dbReference>
<evidence type="ECO:0000256" key="15">
    <source>
        <dbReference type="SAM" id="MobiDB-lite"/>
    </source>
</evidence>
<evidence type="ECO:0000256" key="3">
    <source>
        <dbReference type="ARBA" id="ARBA00022603"/>
    </source>
</evidence>
<dbReference type="SMART" id="SM00317">
    <property type="entry name" value="SET"/>
    <property type="match status" value="1"/>
</dbReference>
<dbReference type="Pfam" id="PF00856">
    <property type="entry name" value="SET"/>
    <property type="match status" value="1"/>
</dbReference>
<dbReference type="CDD" id="cd12304">
    <property type="entry name" value="RRM_Set1"/>
    <property type="match status" value="1"/>
</dbReference>
<evidence type="ECO:0000256" key="4">
    <source>
        <dbReference type="ARBA" id="ARBA00022679"/>
    </source>
</evidence>
<evidence type="ECO:0000256" key="10">
    <source>
        <dbReference type="ARBA" id="ARBA00023242"/>
    </source>
</evidence>
<keyword evidence="7 14" id="KW-0694">RNA-binding</keyword>
<evidence type="ECO:0000256" key="7">
    <source>
        <dbReference type="ARBA" id="ARBA00022884"/>
    </source>
</evidence>
<dbReference type="CDD" id="cd19169">
    <property type="entry name" value="SET_SETD1"/>
    <property type="match status" value="1"/>
</dbReference>
<dbReference type="InterPro" id="IPR024657">
    <property type="entry name" value="COMPASS_Set1_N-SET"/>
</dbReference>
<feature type="compositionally biased region" description="Basic and acidic residues" evidence="15">
    <location>
        <begin position="673"/>
        <end position="695"/>
    </location>
</feature>
<keyword evidence="5" id="KW-0949">S-adenosyl-L-methionine</keyword>
<keyword evidence="8" id="KW-0805">Transcription regulation</keyword>
<dbReference type="Gene3D" id="3.30.70.330">
    <property type="match status" value="1"/>
</dbReference>
<dbReference type="InterPro" id="IPR003616">
    <property type="entry name" value="Post-SET_dom"/>
</dbReference>
<keyword evidence="10" id="KW-0539">Nucleus</keyword>
<comment type="catalytic activity">
    <reaction evidence="13">
        <text>N(6),N(6)-dimethyl-L-lysyl(4)-[histone H3] + S-adenosyl-L-methionine = N(6),N(6),N(6)-trimethyl-L-lysyl(4)-[histone H3] + S-adenosyl-L-homocysteine + H(+)</text>
        <dbReference type="Rhea" id="RHEA:60272"/>
        <dbReference type="Rhea" id="RHEA-COMP:15537"/>
        <dbReference type="Rhea" id="RHEA-COMP:15540"/>
        <dbReference type="ChEBI" id="CHEBI:15378"/>
        <dbReference type="ChEBI" id="CHEBI:57856"/>
        <dbReference type="ChEBI" id="CHEBI:59789"/>
        <dbReference type="ChEBI" id="CHEBI:61961"/>
        <dbReference type="ChEBI" id="CHEBI:61976"/>
    </reaction>
</comment>
<gene>
    <name evidence="19" type="ORF">PYX00_009406</name>
</gene>
<comment type="caution">
    <text evidence="19">The sequence shown here is derived from an EMBL/GenBank/DDBJ whole genome shotgun (WGS) entry which is preliminary data.</text>
</comment>
<evidence type="ECO:0000256" key="6">
    <source>
        <dbReference type="ARBA" id="ARBA00022853"/>
    </source>
</evidence>
<dbReference type="SMART" id="SM00508">
    <property type="entry name" value="PostSET"/>
    <property type="match status" value="1"/>
</dbReference>
<dbReference type="InterPro" id="IPR044570">
    <property type="entry name" value="Set1-like"/>
</dbReference>
<dbReference type="Gene3D" id="2.170.270.10">
    <property type="entry name" value="SET domain"/>
    <property type="match status" value="1"/>
</dbReference>
<feature type="compositionally biased region" description="Basic and acidic residues" evidence="15">
    <location>
        <begin position="652"/>
        <end position="662"/>
    </location>
</feature>
<feature type="region of interest" description="Disordered" evidence="15">
    <location>
        <begin position="457"/>
        <end position="630"/>
    </location>
</feature>